<keyword evidence="6" id="KW-0411">Iron-sulfur</keyword>
<evidence type="ECO:0000256" key="3">
    <source>
        <dbReference type="ARBA" id="ARBA00022691"/>
    </source>
</evidence>
<feature type="non-terminal residue" evidence="7">
    <location>
        <position position="56"/>
    </location>
</feature>
<evidence type="ECO:0000313" key="7">
    <source>
        <dbReference type="EMBL" id="SVC93575.1"/>
    </source>
</evidence>
<evidence type="ECO:0000256" key="1">
    <source>
        <dbReference type="ARBA" id="ARBA00001966"/>
    </source>
</evidence>
<evidence type="ECO:0000256" key="4">
    <source>
        <dbReference type="ARBA" id="ARBA00022723"/>
    </source>
</evidence>
<evidence type="ECO:0008006" key="8">
    <source>
        <dbReference type="Google" id="ProtNLM"/>
    </source>
</evidence>
<accession>A0A382R8Q5</accession>
<reference evidence="7" key="1">
    <citation type="submission" date="2018-05" db="EMBL/GenBank/DDBJ databases">
        <authorList>
            <person name="Lanie J.A."/>
            <person name="Ng W.-L."/>
            <person name="Kazmierczak K.M."/>
            <person name="Andrzejewski T.M."/>
            <person name="Davidsen T.M."/>
            <person name="Wayne K.J."/>
            <person name="Tettelin H."/>
            <person name="Glass J.I."/>
            <person name="Rusch D."/>
            <person name="Podicherti R."/>
            <person name="Tsui H.-C.T."/>
            <person name="Winkler M.E."/>
        </authorList>
    </citation>
    <scope>NUCLEOTIDE SEQUENCE</scope>
</reference>
<dbReference type="Gene3D" id="3.20.20.70">
    <property type="entry name" value="Aldolase class I"/>
    <property type="match status" value="1"/>
</dbReference>
<dbReference type="GO" id="GO:0051539">
    <property type="term" value="F:4 iron, 4 sulfur cluster binding"/>
    <property type="evidence" value="ECO:0007669"/>
    <property type="project" value="UniProtKB-KW"/>
</dbReference>
<dbReference type="GO" id="GO:0003824">
    <property type="term" value="F:catalytic activity"/>
    <property type="evidence" value="ECO:0007669"/>
    <property type="project" value="InterPro"/>
</dbReference>
<name>A0A382R8Q5_9ZZZZ</name>
<dbReference type="EMBL" id="UINC01119618">
    <property type="protein sequence ID" value="SVC93575.1"/>
    <property type="molecule type" value="Genomic_DNA"/>
</dbReference>
<keyword evidence="3" id="KW-0949">S-adenosyl-L-methionine</keyword>
<protein>
    <recommendedName>
        <fullName evidence="8">Radical SAM core domain-containing protein</fullName>
    </recommendedName>
</protein>
<comment type="cofactor">
    <cofactor evidence="1">
        <name>[4Fe-4S] cluster</name>
        <dbReference type="ChEBI" id="CHEBI:49883"/>
    </cofactor>
</comment>
<dbReference type="SUPFAM" id="SSF102114">
    <property type="entry name" value="Radical SAM enzymes"/>
    <property type="match status" value="1"/>
</dbReference>
<evidence type="ECO:0000256" key="5">
    <source>
        <dbReference type="ARBA" id="ARBA00023004"/>
    </source>
</evidence>
<dbReference type="InterPro" id="IPR013785">
    <property type="entry name" value="Aldolase_TIM"/>
</dbReference>
<keyword evidence="4" id="KW-0479">Metal-binding</keyword>
<evidence type="ECO:0000256" key="6">
    <source>
        <dbReference type="ARBA" id="ARBA00023014"/>
    </source>
</evidence>
<dbReference type="GO" id="GO:0046872">
    <property type="term" value="F:metal ion binding"/>
    <property type="evidence" value="ECO:0007669"/>
    <property type="project" value="UniProtKB-KW"/>
</dbReference>
<proteinExistence type="predicted"/>
<organism evidence="7">
    <name type="scientific">marine metagenome</name>
    <dbReference type="NCBI Taxonomy" id="408172"/>
    <lineage>
        <taxon>unclassified sequences</taxon>
        <taxon>metagenomes</taxon>
        <taxon>ecological metagenomes</taxon>
    </lineage>
</organism>
<dbReference type="PROSITE" id="PS01305">
    <property type="entry name" value="MOAA_NIFB_PQQE"/>
    <property type="match status" value="1"/>
</dbReference>
<sequence length="56" mass="6391">MKSFIGKASFASNIIKSKIFRQVIPLQVQLTVTDHCNLRCNYCYADYPARGHKDLS</sequence>
<gene>
    <name evidence="7" type="ORF">METZ01_LOCUS346429</name>
</gene>
<dbReference type="InterPro" id="IPR000385">
    <property type="entry name" value="MoaA_NifB_PqqE_Fe-S-bd_CS"/>
</dbReference>
<keyword evidence="2" id="KW-0004">4Fe-4S</keyword>
<dbReference type="InterPro" id="IPR058240">
    <property type="entry name" value="rSAM_sf"/>
</dbReference>
<keyword evidence="5" id="KW-0408">Iron</keyword>
<dbReference type="AlphaFoldDB" id="A0A382R8Q5"/>
<evidence type="ECO:0000256" key="2">
    <source>
        <dbReference type="ARBA" id="ARBA00022485"/>
    </source>
</evidence>